<evidence type="ECO:0000259" key="4">
    <source>
        <dbReference type="PROSITE" id="PS50043"/>
    </source>
</evidence>
<dbReference type="PROSITE" id="PS50043">
    <property type="entry name" value="HTH_LUXR_2"/>
    <property type="match status" value="1"/>
</dbReference>
<gene>
    <name evidence="5" type="ORF">MU516_00870</name>
</gene>
<evidence type="ECO:0000256" key="2">
    <source>
        <dbReference type="ARBA" id="ARBA00023125"/>
    </source>
</evidence>
<organism evidence="5 6">
    <name type="scientific">Paracoccus maritimus</name>
    <dbReference type="NCBI Taxonomy" id="2933292"/>
    <lineage>
        <taxon>Bacteria</taxon>
        <taxon>Pseudomonadati</taxon>
        <taxon>Pseudomonadota</taxon>
        <taxon>Alphaproteobacteria</taxon>
        <taxon>Rhodobacterales</taxon>
        <taxon>Paracoccaceae</taxon>
        <taxon>Paracoccus</taxon>
    </lineage>
</organism>
<dbReference type="Pfam" id="PF00196">
    <property type="entry name" value="GerE"/>
    <property type="match status" value="1"/>
</dbReference>
<evidence type="ECO:0000313" key="5">
    <source>
        <dbReference type="EMBL" id="MCT4331415.1"/>
    </source>
</evidence>
<keyword evidence="2" id="KW-0238">DNA-binding</keyword>
<sequence>MEREAAMISSGLIDPDRAATLLESRDPLLFSQRLLDAAHSVAGIEELFAYRSGDGAPQTLASSSDLDDVAERAEAYARRFHRSDPAVAARDAAAPGSGFLCRVPADAIELAAYRRLCFERPRFSEKICFGWRFADHSLVVTFYHRHSDAQVDIAQLGALAQLAITGLTGLARQLSDSAALVDRITRRLAAAHTVLTSRECQVCARTLAGHTARQIAVDLGLGHGTVLTYRQRAYQKLGVHKASDMLPALIA</sequence>
<dbReference type="PANTHER" id="PTHR44688">
    <property type="entry name" value="DNA-BINDING TRANSCRIPTIONAL ACTIVATOR DEVR_DOSR"/>
    <property type="match status" value="1"/>
</dbReference>
<dbReference type="EMBL" id="JANAVZ010000001">
    <property type="protein sequence ID" value="MCT4331415.1"/>
    <property type="molecule type" value="Genomic_DNA"/>
</dbReference>
<reference evidence="5 6" key="1">
    <citation type="submission" date="2022-04" db="EMBL/GenBank/DDBJ databases">
        <title>Paracoccus sp. YLB-12 draft genome sequence.</title>
        <authorList>
            <person name="Yu L."/>
        </authorList>
    </citation>
    <scope>NUCLEOTIDE SEQUENCE [LARGE SCALE GENOMIC DNA]</scope>
    <source>
        <strain evidence="5 6">YLB-12</strain>
    </source>
</reference>
<feature type="domain" description="HTH luxR-type" evidence="4">
    <location>
        <begin position="188"/>
        <end position="251"/>
    </location>
</feature>
<protein>
    <submittedName>
        <fullName evidence="5">LuxR C-terminal-related transcriptional regulator</fullName>
    </submittedName>
</protein>
<dbReference type="PRINTS" id="PR00038">
    <property type="entry name" value="HTHLUXR"/>
</dbReference>
<keyword evidence="3" id="KW-0804">Transcription</keyword>
<dbReference type="Proteomes" id="UP001320702">
    <property type="component" value="Unassembled WGS sequence"/>
</dbReference>
<name>A0ABT2K6A6_9RHOB</name>
<dbReference type="RefSeq" id="WP_260275325.1">
    <property type="nucleotide sequence ID" value="NZ_JANAVZ010000001.1"/>
</dbReference>
<dbReference type="PANTHER" id="PTHR44688:SF16">
    <property type="entry name" value="DNA-BINDING TRANSCRIPTIONAL ACTIVATOR DEVR_DOSR"/>
    <property type="match status" value="1"/>
</dbReference>
<dbReference type="SUPFAM" id="SSF46894">
    <property type="entry name" value="C-terminal effector domain of the bipartite response regulators"/>
    <property type="match status" value="1"/>
</dbReference>
<dbReference type="PROSITE" id="PS00622">
    <property type="entry name" value="HTH_LUXR_1"/>
    <property type="match status" value="1"/>
</dbReference>
<evidence type="ECO:0000256" key="3">
    <source>
        <dbReference type="ARBA" id="ARBA00023163"/>
    </source>
</evidence>
<evidence type="ECO:0000313" key="6">
    <source>
        <dbReference type="Proteomes" id="UP001320702"/>
    </source>
</evidence>
<dbReference type="InterPro" id="IPR036388">
    <property type="entry name" value="WH-like_DNA-bd_sf"/>
</dbReference>
<evidence type="ECO:0000256" key="1">
    <source>
        <dbReference type="ARBA" id="ARBA00023015"/>
    </source>
</evidence>
<accession>A0ABT2K6A6</accession>
<comment type="caution">
    <text evidence="5">The sequence shown here is derived from an EMBL/GenBank/DDBJ whole genome shotgun (WGS) entry which is preliminary data.</text>
</comment>
<dbReference type="InterPro" id="IPR016032">
    <property type="entry name" value="Sig_transdc_resp-reg_C-effctor"/>
</dbReference>
<proteinExistence type="predicted"/>
<keyword evidence="1" id="KW-0805">Transcription regulation</keyword>
<keyword evidence="6" id="KW-1185">Reference proteome</keyword>
<dbReference type="Gene3D" id="1.10.10.10">
    <property type="entry name" value="Winged helix-like DNA-binding domain superfamily/Winged helix DNA-binding domain"/>
    <property type="match status" value="1"/>
</dbReference>
<dbReference type="InterPro" id="IPR000792">
    <property type="entry name" value="Tscrpt_reg_LuxR_C"/>
</dbReference>
<dbReference type="SMART" id="SM00421">
    <property type="entry name" value="HTH_LUXR"/>
    <property type="match status" value="1"/>
</dbReference>